<gene>
    <name evidence="2" type="ORF">KZC48_14700</name>
</gene>
<dbReference type="Pfam" id="PF12706">
    <property type="entry name" value="Lactamase_B_2"/>
    <property type="match status" value="1"/>
</dbReference>
<name>A0ABT8FWE7_9MICO</name>
<evidence type="ECO:0000313" key="3">
    <source>
        <dbReference type="Proteomes" id="UP001172731"/>
    </source>
</evidence>
<organism evidence="2 3">
    <name type="scientific">Microbacterium aurantiacum</name>
    <dbReference type="NCBI Taxonomy" id="162393"/>
    <lineage>
        <taxon>Bacteria</taxon>
        <taxon>Bacillati</taxon>
        <taxon>Actinomycetota</taxon>
        <taxon>Actinomycetes</taxon>
        <taxon>Micrococcales</taxon>
        <taxon>Microbacteriaceae</taxon>
        <taxon>Microbacterium</taxon>
    </lineage>
</organism>
<sequence length="268" mass="28928">MTVRATWLGQAGFLIEWADASGRPRALAIDPYLSDTLAEKYRGTLFPHVRLRSAPFAPTGLPPLDAVLCTHRHTDHMDPGTLQPLFRHDTDALLVAPAAELEEARSRSGLGADRMRLLDAGDVVALGDVTVRAVPAAHETLDRDELGRHRYLGYVIELPGVTLYHSGDCVPYAGQPEWLAGVDVALLPVNGRDAHRLEHGVPGNFEFDEAVELCASAGVPTMLAHHWGMFSFNTADPSTFPLEAAGRRGVAVVVPEHAKTLELGGSQP</sequence>
<feature type="domain" description="Metallo-beta-lactamase" evidence="1">
    <location>
        <begin position="29"/>
        <end position="227"/>
    </location>
</feature>
<dbReference type="SUPFAM" id="SSF56281">
    <property type="entry name" value="Metallo-hydrolase/oxidoreductase"/>
    <property type="match status" value="1"/>
</dbReference>
<reference evidence="2" key="1">
    <citation type="submission" date="2021-06" db="EMBL/GenBank/DDBJ databases">
        <title>Genome-based taxonomic framework of Microbacterium strains isolated from marine environment, the description of four new species and reclassification of four preexisting species.</title>
        <authorList>
            <person name="Lee S.D."/>
            <person name="Kim S.-M."/>
            <person name="Byeon Y.-S."/>
            <person name="Yang H.L."/>
            <person name="Kim I.S."/>
        </authorList>
    </citation>
    <scope>NUCLEOTIDE SEQUENCE</scope>
    <source>
        <strain evidence="2">KACC 20510</strain>
    </source>
</reference>
<dbReference type="PANTHER" id="PTHR43546">
    <property type="entry name" value="UPF0173 METAL-DEPENDENT HYDROLASE MJ1163-RELATED"/>
    <property type="match status" value="1"/>
</dbReference>
<dbReference type="InterPro" id="IPR036866">
    <property type="entry name" value="RibonucZ/Hydroxyglut_hydro"/>
</dbReference>
<proteinExistence type="predicted"/>
<protein>
    <submittedName>
        <fullName evidence="2">MBL fold metallo-hydrolase</fullName>
    </submittedName>
</protein>
<evidence type="ECO:0000259" key="1">
    <source>
        <dbReference type="Pfam" id="PF12706"/>
    </source>
</evidence>
<dbReference type="Proteomes" id="UP001172731">
    <property type="component" value="Unassembled WGS sequence"/>
</dbReference>
<dbReference type="Gene3D" id="3.60.15.10">
    <property type="entry name" value="Ribonuclease Z/Hydroxyacylglutathione hydrolase-like"/>
    <property type="match status" value="1"/>
</dbReference>
<comment type="caution">
    <text evidence="2">The sequence shown here is derived from an EMBL/GenBank/DDBJ whole genome shotgun (WGS) entry which is preliminary data.</text>
</comment>
<dbReference type="RefSeq" id="WP_301135669.1">
    <property type="nucleotide sequence ID" value="NZ_BAAAUQ010000024.1"/>
</dbReference>
<evidence type="ECO:0000313" key="2">
    <source>
        <dbReference type="EMBL" id="MDN4465634.1"/>
    </source>
</evidence>
<dbReference type="InterPro" id="IPR050114">
    <property type="entry name" value="UPF0173_UPF0282_UlaG_hydrolase"/>
</dbReference>
<dbReference type="PANTHER" id="PTHR43546:SF3">
    <property type="entry name" value="UPF0173 METAL-DEPENDENT HYDROLASE MJ1163"/>
    <property type="match status" value="1"/>
</dbReference>
<dbReference type="EMBL" id="JAHWXI010000026">
    <property type="protein sequence ID" value="MDN4465634.1"/>
    <property type="molecule type" value="Genomic_DNA"/>
</dbReference>
<keyword evidence="3" id="KW-1185">Reference proteome</keyword>
<dbReference type="InterPro" id="IPR001279">
    <property type="entry name" value="Metallo-B-lactamas"/>
</dbReference>
<accession>A0ABT8FWE7</accession>